<comment type="caution">
    <text evidence="2">The sequence shown here is derived from an EMBL/GenBank/DDBJ whole genome shotgun (WGS) entry which is preliminary data.</text>
</comment>
<accession>A0A955RJK9</accession>
<sequence>MLNSNKFVIFANARSGSTSLAKLLGSSEDVQMSIEPFHPSYSDWNPGERNYAKFIDSAQKMNTALDEIFEKYSAIKVLQHQFSKEIYFQMLKTKDLKILFLTRDNLIELAISRLVAGQTSIWQKEDLKENEIFTKLTPIDLDEIQEMIEYISELVEIYTKFLKENREGEYLHLKYESLYSSDMEQNMSRIAEICEFLGVKLPSRVNIEKYMLPSNAKINYANVYKNIPNLAQIEARFGKVFI</sequence>
<evidence type="ECO:0000313" key="2">
    <source>
        <dbReference type="EMBL" id="MCA9383907.1"/>
    </source>
</evidence>
<evidence type="ECO:0000259" key="1">
    <source>
        <dbReference type="Pfam" id="PF00685"/>
    </source>
</evidence>
<dbReference type="Proteomes" id="UP000783287">
    <property type="component" value="Unassembled WGS sequence"/>
</dbReference>
<dbReference type="Pfam" id="PF00685">
    <property type="entry name" value="Sulfotransfer_1"/>
    <property type="match status" value="1"/>
</dbReference>
<dbReference type="InterPro" id="IPR027417">
    <property type="entry name" value="P-loop_NTPase"/>
</dbReference>
<name>A0A955RJK9_9BACT</name>
<feature type="domain" description="Sulfotransferase" evidence="1">
    <location>
        <begin position="6"/>
        <end position="228"/>
    </location>
</feature>
<reference evidence="2" key="2">
    <citation type="journal article" date="2021" name="Microbiome">
        <title>Successional dynamics and alternative stable states in a saline activated sludge microbial community over 9 years.</title>
        <authorList>
            <person name="Wang Y."/>
            <person name="Ye J."/>
            <person name="Ju F."/>
            <person name="Liu L."/>
            <person name="Boyd J.A."/>
            <person name="Deng Y."/>
            <person name="Parks D.H."/>
            <person name="Jiang X."/>
            <person name="Yin X."/>
            <person name="Woodcroft B.J."/>
            <person name="Tyson G.W."/>
            <person name="Hugenholtz P."/>
            <person name="Polz M.F."/>
            <person name="Zhang T."/>
        </authorList>
    </citation>
    <scope>NUCLEOTIDE SEQUENCE</scope>
    <source>
        <strain evidence="2">HKST-UBA14</strain>
    </source>
</reference>
<dbReference type="Gene3D" id="3.40.50.300">
    <property type="entry name" value="P-loop containing nucleotide triphosphate hydrolases"/>
    <property type="match status" value="1"/>
</dbReference>
<dbReference type="GO" id="GO:0008146">
    <property type="term" value="F:sulfotransferase activity"/>
    <property type="evidence" value="ECO:0007669"/>
    <property type="project" value="InterPro"/>
</dbReference>
<proteinExistence type="predicted"/>
<dbReference type="AlphaFoldDB" id="A0A955RJK9"/>
<dbReference type="InterPro" id="IPR000863">
    <property type="entry name" value="Sulfotransferase_dom"/>
</dbReference>
<organism evidence="2 3">
    <name type="scientific">Candidatus Dojkabacteria bacterium</name>
    <dbReference type="NCBI Taxonomy" id="2099670"/>
    <lineage>
        <taxon>Bacteria</taxon>
        <taxon>Candidatus Dojkabacteria</taxon>
    </lineage>
</organism>
<dbReference type="SUPFAM" id="SSF52540">
    <property type="entry name" value="P-loop containing nucleoside triphosphate hydrolases"/>
    <property type="match status" value="1"/>
</dbReference>
<evidence type="ECO:0000313" key="3">
    <source>
        <dbReference type="Proteomes" id="UP000783287"/>
    </source>
</evidence>
<gene>
    <name evidence="2" type="ORF">KC909_06115</name>
</gene>
<protein>
    <submittedName>
        <fullName evidence="2">Sulfotransferase domain-containing protein</fullName>
    </submittedName>
</protein>
<dbReference type="EMBL" id="JAGQLK010000170">
    <property type="protein sequence ID" value="MCA9383907.1"/>
    <property type="molecule type" value="Genomic_DNA"/>
</dbReference>
<reference evidence="2" key="1">
    <citation type="submission" date="2020-04" db="EMBL/GenBank/DDBJ databases">
        <authorList>
            <person name="Zhang T."/>
        </authorList>
    </citation>
    <scope>NUCLEOTIDE SEQUENCE</scope>
    <source>
        <strain evidence="2">HKST-UBA14</strain>
    </source>
</reference>